<dbReference type="RefSeq" id="WP_085238245.1">
    <property type="nucleotide sequence ID" value="NZ_CP020773.1"/>
</dbReference>
<name>A0AAC9RTZ4_9STAP</name>
<gene>
    <name evidence="1" type="ORF">B5P37_10970</name>
</gene>
<protein>
    <recommendedName>
        <fullName evidence="3">FeS cluster biogenesis domain-containing protein</fullName>
    </recommendedName>
</protein>
<keyword evidence="2" id="KW-1185">Reference proteome</keyword>
<proteinExistence type="predicted"/>
<reference evidence="1 2" key="1">
    <citation type="submission" date="2017-04" db="EMBL/GenBank/DDBJ databases">
        <authorList>
            <person name="Veseli I.A."/>
            <person name="Tang C."/>
            <person name="Pombert J.-F."/>
        </authorList>
    </citation>
    <scope>NUCLEOTIDE SEQUENCE [LARGE SCALE GENOMIC DNA]</scope>
    <source>
        <strain evidence="1 2">ATCC 700373</strain>
    </source>
</reference>
<dbReference type="AlphaFoldDB" id="A0AAC9RTZ4"/>
<organism evidence="1 2">
    <name type="scientific">Staphylococcus lutrae</name>
    <dbReference type="NCBI Taxonomy" id="155085"/>
    <lineage>
        <taxon>Bacteria</taxon>
        <taxon>Bacillati</taxon>
        <taxon>Bacillota</taxon>
        <taxon>Bacilli</taxon>
        <taxon>Bacillales</taxon>
        <taxon>Staphylococcaceae</taxon>
        <taxon>Staphylococcus</taxon>
    </lineage>
</organism>
<dbReference type="SUPFAM" id="SSF89360">
    <property type="entry name" value="HesB-like domain"/>
    <property type="match status" value="1"/>
</dbReference>
<evidence type="ECO:0000313" key="2">
    <source>
        <dbReference type="Proteomes" id="UP000242864"/>
    </source>
</evidence>
<evidence type="ECO:0008006" key="3">
    <source>
        <dbReference type="Google" id="ProtNLM"/>
    </source>
</evidence>
<dbReference type="InterPro" id="IPR035903">
    <property type="entry name" value="HesB-like_dom_sf"/>
</dbReference>
<accession>A0AAC9RTZ4</accession>
<dbReference type="Proteomes" id="UP000242864">
    <property type="component" value="Chromosome"/>
</dbReference>
<sequence>MKIELTNNAVQWIKDELDLPEDGKVLQFFVRYGGEIQLKPGFSPAFNVEPESDIDEVGFEETYDAIRIVIAEKDLWYYEDHNIQIDVNDDEIIYHADAINQ</sequence>
<dbReference type="KEGG" id="slz:B5P37_10970"/>
<evidence type="ECO:0000313" key="1">
    <source>
        <dbReference type="EMBL" id="ARJ51799.1"/>
    </source>
</evidence>
<dbReference type="EMBL" id="CP020773">
    <property type="protein sequence ID" value="ARJ51799.1"/>
    <property type="molecule type" value="Genomic_DNA"/>
</dbReference>